<evidence type="ECO:0000256" key="1">
    <source>
        <dbReference type="ARBA" id="ARBA00001974"/>
    </source>
</evidence>
<organism evidence="6 7">
    <name type="scientific">Exiguobacterium indicum</name>
    <dbReference type="NCBI Taxonomy" id="296995"/>
    <lineage>
        <taxon>Bacteria</taxon>
        <taxon>Bacillati</taxon>
        <taxon>Bacillota</taxon>
        <taxon>Bacilli</taxon>
        <taxon>Bacillales</taxon>
        <taxon>Bacillales Family XII. Incertae Sedis</taxon>
        <taxon>Exiguobacterium</taxon>
    </lineage>
</organism>
<evidence type="ECO:0000313" key="7">
    <source>
        <dbReference type="Proteomes" id="UP001387110"/>
    </source>
</evidence>
<evidence type="ECO:0000313" key="6">
    <source>
        <dbReference type="EMBL" id="MEI4463878.1"/>
    </source>
</evidence>
<protein>
    <submittedName>
        <fullName evidence="6">NAD(P)/FAD-dependent oxidoreductase</fullName>
    </submittedName>
</protein>
<comment type="cofactor">
    <cofactor evidence="1">
        <name>FAD</name>
        <dbReference type="ChEBI" id="CHEBI:57692"/>
    </cofactor>
</comment>
<dbReference type="InterPro" id="IPR036188">
    <property type="entry name" value="FAD/NAD-bd_sf"/>
</dbReference>
<dbReference type="PANTHER" id="PTHR48105">
    <property type="entry name" value="THIOREDOXIN REDUCTASE 1-RELATED-RELATED"/>
    <property type="match status" value="1"/>
</dbReference>
<dbReference type="SUPFAM" id="SSF51905">
    <property type="entry name" value="FAD/NAD(P)-binding domain"/>
    <property type="match status" value="1"/>
</dbReference>
<dbReference type="Gene3D" id="3.50.50.60">
    <property type="entry name" value="FAD/NAD(P)-binding domain"/>
    <property type="match status" value="2"/>
</dbReference>
<comment type="caution">
    <text evidence="6">The sequence shown here is derived from an EMBL/GenBank/DDBJ whole genome shotgun (WGS) entry which is preliminary data.</text>
</comment>
<dbReference type="RefSeq" id="WP_336449721.1">
    <property type="nucleotide sequence ID" value="NZ_JBAWKY010000007.1"/>
</dbReference>
<dbReference type="Pfam" id="PF07992">
    <property type="entry name" value="Pyr_redox_2"/>
    <property type="match status" value="1"/>
</dbReference>
<feature type="domain" description="FAD/NAD(P)-binding" evidence="5">
    <location>
        <begin position="4"/>
        <end position="283"/>
    </location>
</feature>
<evidence type="ECO:0000259" key="5">
    <source>
        <dbReference type="Pfam" id="PF07992"/>
    </source>
</evidence>
<keyword evidence="4" id="KW-0560">Oxidoreductase</keyword>
<keyword evidence="7" id="KW-1185">Reference proteome</keyword>
<dbReference type="InterPro" id="IPR023753">
    <property type="entry name" value="FAD/NAD-binding_dom"/>
</dbReference>
<keyword evidence="3" id="KW-0285">Flavoprotein</keyword>
<evidence type="ECO:0000256" key="4">
    <source>
        <dbReference type="ARBA" id="ARBA00023002"/>
    </source>
</evidence>
<dbReference type="EMBL" id="JBAWKY010000007">
    <property type="protein sequence ID" value="MEI4463878.1"/>
    <property type="molecule type" value="Genomic_DNA"/>
</dbReference>
<gene>
    <name evidence="6" type="ORF">SZL87_15740</name>
</gene>
<accession>A0ABU8ELU4</accession>
<dbReference type="PRINTS" id="PR00469">
    <property type="entry name" value="PNDRDTASEII"/>
</dbReference>
<dbReference type="PRINTS" id="PR00368">
    <property type="entry name" value="FADPNR"/>
</dbReference>
<dbReference type="Proteomes" id="UP001387110">
    <property type="component" value="Unassembled WGS sequence"/>
</dbReference>
<sequence>MNVYDCIVIGGGAAGSAAALTLGRARRNIVIFDDATNRNRVTQESHGYLTRDGITPSEFREIGLKELQAYPSITICNDKVIEVKQDNQNHLFEVSTGQHRYTTETLLLATGIQEEFPLEAIKEYYGKSLFSCPYCDGWEMRDLPLAVIAEDQAFAHHLAKLVFNWSKDLVVFTNGFELSEDVRNDLDRNHIQAYTTKIKRLHGKVGILEHIELEDGTMVARQGGFVIPKFYRSNDLAQQLRCTFDESGAIVTDGTGHTSVEGVYVAGETEKSGPSSLLLAAADGSRAAASINFDLSSKRF</sequence>
<dbReference type="InterPro" id="IPR050097">
    <property type="entry name" value="Ferredoxin-NADP_redctase_2"/>
</dbReference>
<evidence type="ECO:0000256" key="3">
    <source>
        <dbReference type="ARBA" id="ARBA00022630"/>
    </source>
</evidence>
<evidence type="ECO:0000256" key="2">
    <source>
        <dbReference type="ARBA" id="ARBA00011738"/>
    </source>
</evidence>
<comment type="subunit">
    <text evidence="2">Homodimer.</text>
</comment>
<proteinExistence type="predicted"/>
<reference evidence="6 7" key="1">
    <citation type="submission" date="2023-12" db="EMBL/GenBank/DDBJ databases">
        <authorList>
            <person name="Easwaran N."/>
            <person name="Lazarus H.P.S."/>
        </authorList>
    </citation>
    <scope>NUCLEOTIDE SEQUENCE [LARGE SCALE GENOMIC DNA]</scope>
    <source>
        <strain evidence="6 7">VIT-2023</strain>
    </source>
</reference>
<name>A0ABU8ELU4_9BACL</name>